<dbReference type="InterPro" id="IPR013228">
    <property type="entry name" value="PE-PPE_C"/>
</dbReference>
<dbReference type="STRING" id="28445.BHQ20_00890"/>
<dbReference type="Gene3D" id="3.40.50.1820">
    <property type="entry name" value="alpha/beta hydrolase"/>
    <property type="match status" value="1"/>
</dbReference>
<reference evidence="3 4" key="1">
    <citation type="submission" date="2017-02" db="EMBL/GenBank/DDBJ databases">
        <title>The new phylogeny of genus Mycobacterium.</title>
        <authorList>
            <person name="Tortoli E."/>
            <person name="Trovato A."/>
            <person name="Cirillo D.M."/>
        </authorList>
    </citation>
    <scope>NUCLEOTIDE SEQUENCE [LARGE SCALE GENOMIC DNA]</scope>
    <source>
        <strain evidence="3 4">DSM 44049</strain>
    </source>
</reference>
<dbReference type="Gene3D" id="1.10.287.850">
    <property type="entry name" value="HP0062-like domain"/>
    <property type="match status" value="1"/>
</dbReference>
<dbReference type="Proteomes" id="UP000192739">
    <property type="component" value="Unassembled WGS sequence"/>
</dbReference>
<dbReference type="EMBL" id="MVHT01000032">
    <property type="protein sequence ID" value="ORB05156.1"/>
    <property type="molecule type" value="Genomic_DNA"/>
</dbReference>
<dbReference type="OrthoDB" id="4568361at2"/>
<feature type="domain" description="PE-PPE" evidence="2">
    <location>
        <begin position="137"/>
        <end position="357"/>
    </location>
</feature>
<evidence type="ECO:0008006" key="5">
    <source>
        <dbReference type="Google" id="ProtNLM"/>
    </source>
</evidence>
<dbReference type="Pfam" id="PF00934">
    <property type="entry name" value="PE"/>
    <property type="match status" value="1"/>
</dbReference>
<evidence type="ECO:0000313" key="3">
    <source>
        <dbReference type="EMBL" id="ORB05156.1"/>
    </source>
</evidence>
<dbReference type="SUPFAM" id="SSF140459">
    <property type="entry name" value="PE/PPE dimer-like"/>
    <property type="match status" value="1"/>
</dbReference>
<dbReference type="InterPro" id="IPR029058">
    <property type="entry name" value="AB_hydrolase_fold"/>
</dbReference>
<organism evidence="3 4">
    <name type="scientific">Mycobacterium intermedium</name>
    <dbReference type="NCBI Taxonomy" id="28445"/>
    <lineage>
        <taxon>Bacteria</taxon>
        <taxon>Bacillati</taxon>
        <taxon>Actinomycetota</taxon>
        <taxon>Actinomycetes</taxon>
        <taxon>Mycobacteriales</taxon>
        <taxon>Mycobacteriaceae</taxon>
        <taxon>Mycobacterium</taxon>
        <taxon>Mycobacterium simiae complex</taxon>
    </lineage>
</organism>
<protein>
    <recommendedName>
        <fullName evidence="5">PE family protein</fullName>
    </recommendedName>
</protein>
<evidence type="ECO:0000259" key="1">
    <source>
        <dbReference type="Pfam" id="PF00934"/>
    </source>
</evidence>
<gene>
    <name evidence="3" type="ORF">BST27_13405</name>
</gene>
<dbReference type="RefSeq" id="WP_069417192.1">
    <property type="nucleotide sequence ID" value="NZ_CBCRZH010000001.1"/>
</dbReference>
<accession>A0A1E3SP71</accession>
<evidence type="ECO:0000313" key="4">
    <source>
        <dbReference type="Proteomes" id="UP000192739"/>
    </source>
</evidence>
<dbReference type="Pfam" id="PF08237">
    <property type="entry name" value="PE-PPE"/>
    <property type="match status" value="1"/>
</dbReference>
<keyword evidence="4" id="KW-1185">Reference proteome</keyword>
<name>A0A1E3SP71_MYCIE</name>
<comment type="caution">
    <text evidence="3">The sequence shown here is derived from an EMBL/GenBank/DDBJ whole genome shotgun (WGS) entry which is preliminary data.</text>
</comment>
<feature type="domain" description="PE" evidence="1">
    <location>
        <begin position="4"/>
        <end position="94"/>
    </location>
</feature>
<dbReference type="AlphaFoldDB" id="A0A1E3SP71"/>
<evidence type="ECO:0000259" key="2">
    <source>
        <dbReference type="Pfam" id="PF08237"/>
    </source>
</evidence>
<dbReference type="InterPro" id="IPR000084">
    <property type="entry name" value="PE-PGRS_N"/>
</dbReference>
<sequence length="528" mass="54319">MTCVIVQPEMLTAAAADAARIGTAINEATTAAAQWTTGVLAPAADEVSAAAATLVSALGVESQAVFNQATVFHNEFVQTLSSATTAYTQTEAVNALAAVDVTLAIGGSGNPIPSPSYVEAVVSKYITPHYPSFTVANAISLFTPEAFYPVTGIKNLIPDISVSEGVAILDAAIQQQLTAGNNVAVVGFSQSSIIASLEMMKLNPSGTPSPLPIVFSLLGDPMNPNGGLLSRFSGLVMPSLGFTFYGATPSNSFTTNVYTIEYDGFADFPQYPINILADLNALAGIYFAHGTYADLTPEQIATAIPLTNTVGPTTNTYHIIPNPNLPLTQGLRAIPVVGKPFADLVDPVLRILVNLGYGSPDQGWSTGPPNVHTPFGLFPEVDPIYVLTRLGEGAQQGVNAFVADLPEAAAGASLPGLLQATASLAPPLATVSPVSVTNALTSAISTGYSVLLPTADFATAALTSIPAYNGMLFAEGIGQALSGDPVGFVNAIGKPIAADIALFSIAAGFEAIVLVQATQSIIDDFRSL</sequence>
<proteinExistence type="predicted"/>
<dbReference type="InterPro" id="IPR038332">
    <property type="entry name" value="PPE_sf"/>
</dbReference>